<organism evidence="3 4">
    <name type="scientific">Planomonospora corallina</name>
    <dbReference type="NCBI Taxonomy" id="1806052"/>
    <lineage>
        <taxon>Bacteria</taxon>
        <taxon>Bacillati</taxon>
        <taxon>Actinomycetota</taxon>
        <taxon>Actinomycetes</taxon>
        <taxon>Streptosporangiales</taxon>
        <taxon>Streptosporangiaceae</taxon>
        <taxon>Planomonospora</taxon>
    </lineage>
</organism>
<feature type="transmembrane region" description="Helical" evidence="2">
    <location>
        <begin position="34"/>
        <end position="53"/>
    </location>
</feature>
<name>A0ABV8HZS1_9ACTN</name>
<evidence type="ECO:0000313" key="4">
    <source>
        <dbReference type="Proteomes" id="UP001595850"/>
    </source>
</evidence>
<dbReference type="EMBL" id="JBHSBM010000010">
    <property type="protein sequence ID" value="MFC4057411.1"/>
    <property type="molecule type" value="Genomic_DNA"/>
</dbReference>
<reference evidence="4" key="1">
    <citation type="journal article" date="2019" name="Int. J. Syst. Evol. Microbiol.">
        <title>The Global Catalogue of Microorganisms (GCM) 10K type strain sequencing project: providing services to taxonomists for standard genome sequencing and annotation.</title>
        <authorList>
            <consortium name="The Broad Institute Genomics Platform"/>
            <consortium name="The Broad Institute Genome Sequencing Center for Infectious Disease"/>
            <person name="Wu L."/>
            <person name="Ma J."/>
        </authorList>
    </citation>
    <scope>NUCLEOTIDE SEQUENCE [LARGE SCALE GENOMIC DNA]</scope>
    <source>
        <strain evidence="4">TBRC 4489</strain>
    </source>
</reference>
<protein>
    <submittedName>
        <fullName evidence="3">Uncharacterized protein</fullName>
    </submittedName>
</protein>
<feature type="transmembrane region" description="Helical" evidence="2">
    <location>
        <begin position="7"/>
        <end position="28"/>
    </location>
</feature>
<keyword evidence="2" id="KW-1133">Transmembrane helix</keyword>
<dbReference type="PROSITE" id="PS51257">
    <property type="entry name" value="PROKAR_LIPOPROTEIN"/>
    <property type="match status" value="1"/>
</dbReference>
<dbReference type="RefSeq" id="WP_377285395.1">
    <property type="nucleotide sequence ID" value="NZ_JBHSBM010000010.1"/>
</dbReference>
<keyword evidence="2" id="KW-0812">Transmembrane</keyword>
<feature type="compositionally biased region" description="Low complexity" evidence="1">
    <location>
        <begin position="157"/>
        <end position="173"/>
    </location>
</feature>
<evidence type="ECO:0000256" key="2">
    <source>
        <dbReference type="SAM" id="Phobius"/>
    </source>
</evidence>
<sequence length="173" mass="17356">MPTPRQLVLPAAAGGCLALVALVVSGAVPASDAVLLGAVVLLLGTQALVLLAVRRTDGKAQRVDARTKRCETGLAELTAAAERIGARLDEVAALLSERGLAHDEDLRAILASLGEDRLNAMALRQEVARLAGLLPHPAGPPAPAAVPAPSSLPAPSSPASAPALRPASAESGT</sequence>
<feature type="compositionally biased region" description="Pro residues" evidence="1">
    <location>
        <begin position="137"/>
        <end position="156"/>
    </location>
</feature>
<proteinExistence type="predicted"/>
<feature type="region of interest" description="Disordered" evidence="1">
    <location>
        <begin position="134"/>
        <end position="173"/>
    </location>
</feature>
<dbReference type="Proteomes" id="UP001595850">
    <property type="component" value="Unassembled WGS sequence"/>
</dbReference>
<accession>A0ABV8HZS1</accession>
<evidence type="ECO:0000256" key="1">
    <source>
        <dbReference type="SAM" id="MobiDB-lite"/>
    </source>
</evidence>
<comment type="caution">
    <text evidence="3">The sequence shown here is derived from an EMBL/GenBank/DDBJ whole genome shotgun (WGS) entry which is preliminary data.</text>
</comment>
<keyword evidence="4" id="KW-1185">Reference proteome</keyword>
<gene>
    <name evidence="3" type="ORF">ACFOWE_03850</name>
</gene>
<evidence type="ECO:0000313" key="3">
    <source>
        <dbReference type="EMBL" id="MFC4057411.1"/>
    </source>
</evidence>
<keyword evidence="2" id="KW-0472">Membrane</keyword>